<gene>
    <name evidence="1" type="ORF">NTG6680_3100</name>
</gene>
<protein>
    <submittedName>
        <fullName evidence="1">Uncharacterized protein</fullName>
    </submittedName>
</protein>
<accession>A0ABN8AQR8</accession>
<keyword evidence="2" id="KW-1185">Reference proteome</keyword>
<reference evidence="1 2" key="1">
    <citation type="submission" date="2021-10" db="EMBL/GenBank/DDBJ databases">
        <authorList>
            <person name="Koch H."/>
        </authorList>
    </citation>
    <scope>NUCLEOTIDE SEQUENCE [LARGE SCALE GENOMIC DNA]</scope>
    <source>
        <strain evidence="1">6680</strain>
    </source>
</reference>
<name>A0ABN8AQR8_9PROT</name>
<dbReference type="Proteomes" id="UP000839052">
    <property type="component" value="Chromosome"/>
</dbReference>
<evidence type="ECO:0000313" key="1">
    <source>
        <dbReference type="EMBL" id="CAG9934349.1"/>
    </source>
</evidence>
<dbReference type="EMBL" id="OU912926">
    <property type="protein sequence ID" value="CAG9934349.1"/>
    <property type="molecule type" value="Genomic_DNA"/>
</dbReference>
<sequence>MFSRFCCYEKSVYRIAEAHDASQKSIKTPTKLNKPRSICAAHQQCYEQPNINITIEWSHNIPNRP</sequence>
<proteinExistence type="predicted"/>
<evidence type="ECO:0000313" key="2">
    <source>
        <dbReference type="Proteomes" id="UP000839052"/>
    </source>
</evidence>
<organism evidence="1 2">
    <name type="scientific">Candidatus Nitrotoga arctica</name>
    <dbReference type="NCBI Taxonomy" id="453162"/>
    <lineage>
        <taxon>Bacteria</taxon>
        <taxon>Pseudomonadati</taxon>
        <taxon>Pseudomonadota</taxon>
        <taxon>Betaproteobacteria</taxon>
        <taxon>Nitrosomonadales</taxon>
        <taxon>Gallionellaceae</taxon>
        <taxon>Candidatus Nitrotoga</taxon>
    </lineage>
</organism>